<protein>
    <submittedName>
        <fullName evidence="2">Uncharacterized protein</fullName>
    </submittedName>
</protein>
<proteinExistence type="predicted"/>
<dbReference type="AlphaFoldDB" id="A0A6C0GKB7"/>
<gene>
    <name evidence="2" type="ORF">GXP67_18195</name>
</gene>
<keyword evidence="3" id="KW-1185">Reference proteome</keyword>
<name>A0A6C0GKB7_9BACT</name>
<organism evidence="2 3">
    <name type="scientific">Rhodocytophaga rosea</name>
    <dbReference type="NCBI Taxonomy" id="2704465"/>
    <lineage>
        <taxon>Bacteria</taxon>
        <taxon>Pseudomonadati</taxon>
        <taxon>Bacteroidota</taxon>
        <taxon>Cytophagia</taxon>
        <taxon>Cytophagales</taxon>
        <taxon>Rhodocytophagaceae</taxon>
        <taxon>Rhodocytophaga</taxon>
    </lineage>
</organism>
<evidence type="ECO:0000256" key="1">
    <source>
        <dbReference type="SAM" id="SignalP"/>
    </source>
</evidence>
<dbReference type="EMBL" id="CP048222">
    <property type="protein sequence ID" value="QHT68435.1"/>
    <property type="molecule type" value="Genomic_DNA"/>
</dbReference>
<evidence type="ECO:0000313" key="2">
    <source>
        <dbReference type="EMBL" id="QHT68435.1"/>
    </source>
</evidence>
<dbReference type="RefSeq" id="WP_162444448.1">
    <property type="nucleotide sequence ID" value="NZ_CP048222.1"/>
</dbReference>
<feature type="chain" id="PRO_5025453303" evidence="1">
    <location>
        <begin position="28"/>
        <end position="142"/>
    </location>
</feature>
<accession>A0A6C0GKB7</accession>
<dbReference type="KEGG" id="rhoz:GXP67_18195"/>
<feature type="signal peptide" evidence="1">
    <location>
        <begin position="1"/>
        <end position="27"/>
    </location>
</feature>
<evidence type="ECO:0000313" key="3">
    <source>
        <dbReference type="Proteomes" id="UP000480178"/>
    </source>
</evidence>
<dbReference type="Proteomes" id="UP000480178">
    <property type="component" value="Chromosome"/>
</dbReference>
<keyword evidence="1" id="KW-0732">Signal</keyword>
<sequence>MKFTFVRVFVLTIIFFVAFTFSLSVSAQQKSTSIEGYWSGQGYQLYLQQGMFLFQTEGNTAISGVYHLENGYLLLGDSQQPLVYKVERKGNTLELLGAETEIHLQADKHTVHRNIFMGTISQIGRENAQSEASSQLPEHYFN</sequence>
<reference evidence="2 3" key="1">
    <citation type="submission" date="2020-01" db="EMBL/GenBank/DDBJ databases">
        <authorList>
            <person name="Kim M.K."/>
        </authorList>
    </citation>
    <scope>NUCLEOTIDE SEQUENCE [LARGE SCALE GENOMIC DNA]</scope>
    <source>
        <strain evidence="2 3">172606-1</strain>
    </source>
</reference>